<organism evidence="3 4">
    <name type="scientific">Dissostichus mawsoni</name>
    <name type="common">Antarctic cod</name>
    <dbReference type="NCBI Taxonomy" id="36200"/>
    <lineage>
        <taxon>Eukaryota</taxon>
        <taxon>Metazoa</taxon>
        <taxon>Chordata</taxon>
        <taxon>Craniata</taxon>
        <taxon>Vertebrata</taxon>
        <taxon>Euteleostomi</taxon>
        <taxon>Actinopterygii</taxon>
        <taxon>Neopterygii</taxon>
        <taxon>Teleostei</taxon>
        <taxon>Neoteleostei</taxon>
        <taxon>Acanthomorphata</taxon>
        <taxon>Eupercaria</taxon>
        <taxon>Perciformes</taxon>
        <taxon>Notothenioidei</taxon>
        <taxon>Nototheniidae</taxon>
        <taxon>Dissostichus</taxon>
    </lineage>
</organism>
<keyword evidence="4" id="KW-1185">Reference proteome</keyword>
<comment type="caution">
    <text evidence="3">The sequence shown here is derived from an EMBL/GenBank/DDBJ whole genome shotgun (WGS) entry which is preliminary data.</text>
</comment>
<dbReference type="OrthoDB" id="8441539at2759"/>
<dbReference type="Proteomes" id="UP000518266">
    <property type="component" value="Unassembled WGS sequence"/>
</dbReference>
<keyword evidence="2" id="KW-0472">Membrane</keyword>
<proteinExistence type="predicted"/>
<evidence type="ECO:0000313" key="3">
    <source>
        <dbReference type="EMBL" id="KAF3841858.1"/>
    </source>
</evidence>
<protein>
    <submittedName>
        <fullName evidence="3">Uncharacterized protein</fullName>
    </submittedName>
</protein>
<feature type="non-terminal residue" evidence="3">
    <location>
        <position position="1"/>
    </location>
</feature>
<evidence type="ECO:0000256" key="1">
    <source>
        <dbReference type="SAM" id="MobiDB-lite"/>
    </source>
</evidence>
<feature type="compositionally biased region" description="Polar residues" evidence="1">
    <location>
        <begin position="137"/>
        <end position="148"/>
    </location>
</feature>
<feature type="region of interest" description="Disordered" evidence="1">
    <location>
        <begin position="1"/>
        <end position="56"/>
    </location>
</feature>
<dbReference type="AlphaFoldDB" id="A0A7J5Y0G7"/>
<sequence>PPNLPDGSTAVTAPQGADPLPVGAAGASAQTSCPPDSPGGVEPASPSVCRTRAGSPAADSLDVFRKRSIFNFNRRTSSGYFSFEGDSLPGSPLSAKAVTADRATQTPSPTGQVLKHALQRVAEAHGGGPGTRVQHGRSLSPSSTQQRNAARDMQSEEVGRELRRIGDEYNRHLLLGHEAERRLVIHPNLLPHFHQEHAALLCMGLLFLLIGRIIYLQGTRTTLRFNPFRKSEDAAFSFMMFPGWILFVFGDLIPTLFPPILQRKKETFDCRYLKGDDWLVPLMNSNMPGLSFFVECLRCHQRATMFSLLSSTYYACGNSNVPF</sequence>
<reference evidence="3 4" key="1">
    <citation type="submission" date="2020-03" db="EMBL/GenBank/DDBJ databases">
        <title>Dissostichus mawsoni Genome sequencing and assembly.</title>
        <authorList>
            <person name="Park H."/>
        </authorList>
    </citation>
    <scope>NUCLEOTIDE SEQUENCE [LARGE SCALE GENOMIC DNA]</scope>
    <source>
        <strain evidence="3">DM0001</strain>
        <tissue evidence="3">Muscle</tissue>
    </source>
</reference>
<evidence type="ECO:0000256" key="2">
    <source>
        <dbReference type="SAM" id="Phobius"/>
    </source>
</evidence>
<feature type="transmembrane region" description="Helical" evidence="2">
    <location>
        <begin position="198"/>
        <end position="215"/>
    </location>
</feature>
<feature type="transmembrane region" description="Helical" evidence="2">
    <location>
        <begin position="235"/>
        <end position="257"/>
    </location>
</feature>
<accession>A0A7J5Y0G7</accession>
<gene>
    <name evidence="3" type="ORF">F7725_023809</name>
</gene>
<dbReference type="EMBL" id="JAAKFY010000019">
    <property type="protein sequence ID" value="KAF3841858.1"/>
    <property type="molecule type" value="Genomic_DNA"/>
</dbReference>
<name>A0A7J5Y0G7_DISMA</name>
<feature type="region of interest" description="Disordered" evidence="1">
    <location>
        <begin position="124"/>
        <end position="157"/>
    </location>
</feature>
<keyword evidence="2" id="KW-1133">Transmembrane helix</keyword>
<keyword evidence="2" id="KW-0812">Transmembrane</keyword>
<evidence type="ECO:0000313" key="4">
    <source>
        <dbReference type="Proteomes" id="UP000518266"/>
    </source>
</evidence>